<gene>
    <name evidence="2" type="ORF">J2W95_000867</name>
</gene>
<evidence type="ECO:0000313" key="2">
    <source>
        <dbReference type="EMBL" id="MDR6844176.1"/>
    </source>
</evidence>
<dbReference type="Proteomes" id="UP001261871">
    <property type="component" value="Unassembled WGS sequence"/>
</dbReference>
<feature type="signal peptide" evidence="1">
    <location>
        <begin position="1"/>
        <end position="19"/>
    </location>
</feature>
<evidence type="ECO:0000313" key="3">
    <source>
        <dbReference type="Proteomes" id="UP001261871"/>
    </source>
</evidence>
<reference evidence="2 3" key="1">
    <citation type="submission" date="2023-07" db="EMBL/GenBank/DDBJ databases">
        <title>Sorghum-associated microbial communities from plants grown in Nebraska, USA.</title>
        <authorList>
            <person name="Schachtman D."/>
        </authorList>
    </citation>
    <scope>NUCLEOTIDE SEQUENCE [LARGE SCALE GENOMIC DNA]</scope>
    <source>
        <strain evidence="2 3">BE124</strain>
    </source>
</reference>
<keyword evidence="1" id="KW-0732">Signal</keyword>
<proteinExistence type="predicted"/>
<dbReference type="EMBL" id="JAVDTX010000002">
    <property type="protein sequence ID" value="MDR6844176.1"/>
    <property type="molecule type" value="Genomic_DNA"/>
</dbReference>
<evidence type="ECO:0008006" key="4">
    <source>
        <dbReference type="Google" id="ProtNLM"/>
    </source>
</evidence>
<dbReference type="InterPro" id="IPR011990">
    <property type="entry name" value="TPR-like_helical_dom_sf"/>
</dbReference>
<name>A0ABU1RZH4_9FLAO</name>
<dbReference type="SUPFAM" id="SSF48452">
    <property type="entry name" value="TPR-like"/>
    <property type="match status" value="1"/>
</dbReference>
<accession>A0ABU1RZH4</accession>
<keyword evidence="3" id="KW-1185">Reference proteome</keyword>
<evidence type="ECO:0000256" key="1">
    <source>
        <dbReference type="SAM" id="SignalP"/>
    </source>
</evidence>
<protein>
    <recommendedName>
        <fullName evidence="4">Tetratricopeptide repeat-containing protein</fullName>
    </recommendedName>
</protein>
<dbReference type="Gene3D" id="1.25.40.10">
    <property type="entry name" value="Tetratricopeptide repeat domain"/>
    <property type="match status" value="1"/>
</dbReference>
<feature type="chain" id="PRO_5046195715" description="Tetratricopeptide repeat-containing protein" evidence="1">
    <location>
        <begin position="20"/>
        <end position="400"/>
    </location>
</feature>
<sequence>MTKQLLLLFTLLFTTFSFSQQDGYWDKDRSTTKEINVSARDRIVIKTEDLPLGTTEIVYRITLLDENQQLASSLVSVLKSIPDPTGISQGSAGAVFVLSKISGDDKCTYAIFSTDKLATEYKDSGKTLESCLIQNEPLSKDAKRLSVDKSSCLNGNSSVLWFGFESKNWIMKQKIVLEVVPWVDKKLSRGWSVDNRKSIIDQCKTSNLAQKMTNSDNFCVCVLGKIQDKYKFQEFQKLLPMERSKVFKDAGDVCLSETNTSPTVSADLRKEASLLIKNGKYGAAIEKLAVIINNGKATVLDYNAIGSCYLLTKQYGKSLKYLKDGEKLDDTELLIQLNLAHAYLLSDNYKEAKKIYKKYQNQNVTDSLSWIQKTEQDFKVFQKAGIQNQDFERVLKLLKE</sequence>
<dbReference type="RefSeq" id="WP_310004284.1">
    <property type="nucleotide sequence ID" value="NZ_JAVDTX010000002.1"/>
</dbReference>
<organism evidence="2 3">
    <name type="scientific">Flavobacterium granuli</name>
    <dbReference type="NCBI Taxonomy" id="280093"/>
    <lineage>
        <taxon>Bacteria</taxon>
        <taxon>Pseudomonadati</taxon>
        <taxon>Bacteroidota</taxon>
        <taxon>Flavobacteriia</taxon>
        <taxon>Flavobacteriales</taxon>
        <taxon>Flavobacteriaceae</taxon>
        <taxon>Flavobacterium</taxon>
    </lineage>
</organism>
<comment type="caution">
    <text evidence="2">The sequence shown here is derived from an EMBL/GenBank/DDBJ whole genome shotgun (WGS) entry which is preliminary data.</text>
</comment>